<protein>
    <recommendedName>
        <fullName evidence="2">dTDP-4-dehydrorhamnose reductase</fullName>
        <ecNumber evidence="2">1.1.1.133</ecNumber>
    </recommendedName>
</protein>
<dbReference type="GO" id="GO:0019305">
    <property type="term" value="P:dTDP-rhamnose biosynthetic process"/>
    <property type="evidence" value="ECO:0007669"/>
    <property type="project" value="UniProtKB-UniPathway"/>
</dbReference>
<dbReference type="PANTHER" id="PTHR10491">
    <property type="entry name" value="DTDP-4-DEHYDRORHAMNOSE REDUCTASE"/>
    <property type="match status" value="1"/>
</dbReference>
<comment type="pathway">
    <text evidence="2">Carbohydrate biosynthesis; dTDP-L-rhamnose biosynthesis.</text>
</comment>
<dbReference type="PANTHER" id="PTHR10491:SF4">
    <property type="entry name" value="METHIONINE ADENOSYLTRANSFERASE 2 SUBUNIT BETA"/>
    <property type="match status" value="1"/>
</dbReference>
<dbReference type="AlphaFoldDB" id="A0A1I2Q0Y6"/>
<keyword evidence="2" id="KW-0521">NADP</keyword>
<dbReference type="Proteomes" id="UP000199065">
    <property type="component" value="Unassembled WGS sequence"/>
</dbReference>
<sequence length="278" mass="30064">MKVSILGASGQLGTALQLCAPPHTHIRAYTHQQLDISDREQLTAITPCDVVINASAYTAVDQAESNIPAAVAVNTIGPALLAEHCETIGARLLHISTDYVFGPEQPQRPLKPEDPTGLPATVYGRSKLAGELTLRGRPEVTTIRTAWVYSGNLLPDHRDFLSTMIRLATGDPAQEITVVDDQYGNPTYVVDLARALWDLVAEENSAELLHLVGSGQATWCELAREIFQAIGADPQRVRPISTAEYPTAAPRPAWSVLASSRALPEWRNGVFRAVTGTL</sequence>
<name>A0A1I2Q0Y6_9CORY</name>
<comment type="similarity">
    <text evidence="1 2">Belongs to the dTDP-4-dehydrorhamnose reductase family.</text>
</comment>
<dbReference type="EMBL" id="FOPJ01000001">
    <property type="protein sequence ID" value="SFG19496.1"/>
    <property type="molecule type" value="Genomic_DNA"/>
</dbReference>
<dbReference type="InterPro" id="IPR036291">
    <property type="entry name" value="NAD(P)-bd_dom_sf"/>
</dbReference>
<dbReference type="OrthoDB" id="9803892at2"/>
<dbReference type="SUPFAM" id="SSF51735">
    <property type="entry name" value="NAD(P)-binding Rossmann-fold domains"/>
    <property type="match status" value="1"/>
</dbReference>
<feature type="domain" description="RmlD-like substrate binding" evidence="3">
    <location>
        <begin position="1"/>
        <end position="262"/>
    </location>
</feature>
<dbReference type="STRING" id="185761.SAMN05660282_00232"/>
<proteinExistence type="inferred from homology"/>
<gene>
    <name evidence="4" type="ORF">SAMN05660282_00232</name>
</gene>
<evidence type="ECO:0000313" key="5">
    <source>
        <dbReference type="Proteomes" id="UP000199065"/>
    </source>
</evidence>
<dbReference type="Pfam" id="PF04321">
    <property type="entry name" value="RmlD_sub_bind"/>
    <property type="match status" value="1"/>
</dbReference>
<dbReference type="Gene3D" id="3.40.50.720">
    <property type="entry name" value="NAD(P)-binding Rossmann-like Domain"/>
    <property type="match status" value="1"/>
</dbReference>
<dbReference type="CDD" id="cd05254">
    <property type="entry name" value="dTDP_HR_like_SDR_e"/>
    <property type="match status" value="1"/>
</dbReference>
<evidence type="ECO:0000259" key="3">
    <source>
        <dbReference type="Pfam" id="PF04321"/>
    </source>
</evidence>
<dbReference type="NCBIfam" id="TIGR01214">
    <property type="entry name" value="rmlD"/>
    <property type="match status" value="1"/>
</dbReference>
<comment type="function">
    <text evidence="2">Catalyzes the reduction of dTDP-6-deoxy-L-lyxo-4-hexulose to yield dTDP-L-rhamnose.</text>
</comment>
<keyword evidence="2" id="KW-0560">Oxidoreductase</keyword>
<dbReference type="Gene3D" id="3.90.25.10">
    <property type="entry name" value="UDP-galactose 4-epimerase, domain 1"/>
    <property type="match status" value="1"/>
</dbReference>
<evidence type="ECO:0000256" key="1">
    <source>
        <dbReference type="ARBA" id="ARBA00010944"/>
    </source>
</evidence>
<evidence type="ECO:0000313" key="4">
    <source>
        <dbReference type="EMBL" id="SFG19496.1"/>
    </source>
</evidence>
<dbReference type="RefSeq" id="WP_092283560.1">
    <property type="nucleotide sequence ID" value="NZ_FOPJ01000001.1"/>
</dbReference>
<evidence type="ECO:0000256" key="2">
    <source>
        <dbReference type="RuleBase" id="RU364082"/>
    </source>
</evidence>
<dbReference type="GO" id="GO:0008831">
    <property type="term" value="F:dTDP-4-dehydrorhamnose reductase activity"/>
    <property type="evidence" value="ECO:0007669"/>
    <property type="project" value="UniProtKB-EC"/>
</dbReference>
<dbReference type="InterPro" id="IPR005913">
    <property type="entry name" value="dTDP_dehydrorham_reduct"/>
</dbReference>
<dbReference type="InterPro" id="IPR029903">
    <property type="entry name" value="RmlD-like-bd"/>
</dbReference>
<organism evidence="4 5">
    <name type="scientific">Corynebacterium spheniscorum</name>
    <dbReference type="NCBI Taxonomy" id="185761"/>
    <lineage>
        <taxon>Bacteria</taxon>
        <taxon>Bacillati</taxon>
        <taxon>Actinomycetota</taxon>
        <taxon>Actinomycetes</taxon>
        <taxon>Mycobacteriales</taxon>
        <taxon>Corynebacteriaceae</taxon>
        <taxon>Corynebacterium</taxon>
    </lineage>
</organism>
<dbReference type="GO" id="GO:0005829">
    <property type="term" value="C:cytosol"/>
    <property type="evidence" value="ECO:0007669"/>
    <property type="project" value="TreeGrafter"/>
</dbReference>
<dbReference type="EC" id="1.1.1.133" evidence="2"/>
<keyword evidence="5" id="KW-1185">Reference proteome</keyword>
<reference evidence="4 5" key="1">
    <citation type="submission" date="2016-10" db="EMBL/GenBank/DDBJ databases">
        <authorList>
            <person name="de Groot N.N."/>
        </authorList>
    </citation>
    <scope>NUCLEOTIDE SEQUENCE [LARGE SCALE GENOMIC DNA]</scope>
    <source>
        <strain>J11</strain>
        <strain evidence="5">PG 39</strain>
    </source>
</reference>
<accession>A0A1I2Q0Y6</accession>
<dbReference type="UniPathway" id="UPA00124"/>